<feature type="signal peptide" evidence="1">
    <location>
        <begin position="1"/>
        <end position="25"/>
    </location>
</feature>
<accession>A0AAJ7BU68</accession>
<protein>
    <submittedName>
        <fullName evidence="4">Uncharacterized protein LOC107267088</fullName>
    </submittedName>
</protein>
<dbReference type="InterPro" id="IPR031941">
    <property type="entry name" value="DUF4773"/>
</dbReference>
<evidence type="ECO:0000313" key="4">
    <source>
        <dbReference type="RefSeq" id="XP_015593819.1"/>
    </source>
</evidence>
<dbReference type="AlphaFoldDB" id="A0AAJ7BU68"/>
<keyword evidence="3" id="KW-1185">Reference proteome</keyword>
<dbReference type="GeneID" id="107267088"/>
<organism evidence="3 4">
    <name type="scientific">Cephus cinctus</name>
    <name type="common">Wheat stem sawfly</name>
    <dbReference type="NCBI Taxonomy" id="211228"/>
    <lineage>
        <taxon>Eukaryota</taxon>
        <taxon>Metazoa</taxon>
        <taxon>Ecdysozoa</taxon>
        <taxon>Arthropoda</taxon>
        <taxon>Hexapoda</taxon>
        <taxon>Insecta</taxon>
        <taxon>Pterygota</taxon>
        <taxon>Neoptera</taxon>
        <taxon>Endopterygota</taxon>
        <taxon>Hymenoptera</taxon>
        <taxon>Cephoidea</taxon>
        <taxon>Cephidae</taxon>
        <taxon>Cephus</taxon>
    </lineage>
</organism>
<dbReference type="KEGG" id="ccin:107267088"/>
<evidence type="ECO:0000256" key="1">
    <source>
        <dbReference type="SAM" id="SignalP"/>
    </source>
</evidence>
<dbReference type="RefSeq" id="XP_015593819.1">
    <property type="nucleotide sequence ID" value="XM_015738333.2"/>
</dbReference>
<dbReference type="Proteomes" id="UP000694920">
    <property type="component" value="Unplaced"/>
</dbReference>
<proteinExistence type="predicted"/>
<evidence type="ECO:0000259" key="2">
    <source>
        <dbReference type="Pfam" id="PF15998"/>
    </source>
</evidence>
<dbReference type="Pfam" id="PF15998">
    <property type="entry name" value="DUF4773"/>
    <property type="match status" value="1"/>
</dbReference>
<dbReference type="PANTHER" id="PTHR36299">
    <property type="entry name" value="AGAP008005-PA"/>
    <property type="match status" value="1"/>
</dbReference>
<feature type="chain" id="PRO_5042618473" evidence="1">
    <location>
        <begin position="26"/>
        <end position="250"/>
    </location>
</feature>
<dbReference type="PANTHER" id="PTHR36299:SF1">
    <property type="entry name" value="DUF4773 DOMAIN-CONTAINING PROTEIN"/>
    <property type="match status" value="1"/>
</dbReference>
<feature type="domain" description="DUF4773" evidence="2">
    <location>
        <begin position="70"/>
        <end position="187"/>
    </location>
</feature>
<name>A0AAJ7BU68_CEPCN</name>
<reference evidence="4" key="1">
    <citation type="submission" date="2025-08" db="UniProtKB">
        <authorList>
            <consortium name="RefSeq"/>
        </authorList>
    </citation>
    <scope>IDENTIFICATION</scope>
</reference>
<keyword evidence="1" id="KW-0732">Signal</keyword>
<evidence type="ECO:0000313" key="3">
    <source>
        <dbReference type="Proteomes" id="UP000694920"/>
    </source>
</evidence>
<gene>
    <name evidence="4" type="primary">LOC107267088</name>
</gene>
<sequence>MSRSPRIPASLAFVISLIIKQACQSMVVSANVIDIFKAAYYDPKSGVAFQGQLEDAGRLPFTRIGFGGLPCACQDLSCGCCVGINITTIKFDRRACTNFTYDPDEFSIRMDVTMNEKQIFSNGISAKNPPPLCMPLPYVPAIDFCIRFYDVFTPGNNLHACVDFETRIVQSPVLIFHFDCVKMGYDGLAWIKPEGSIAAIQKPGIAGVSAEPEVYDEVHFEQQDPEALLLANKTTTLSPEDEDKIGQLKL</sequence>